<sequence length="140" mass="15232">MTVRDIGSRLGDGVLVAVAEVPVVRVLLILREHRLLADVLAHHLHDEPRLLFAGRADGTEDHAAAIVRTRADAVVTTDPEVARSVLARFPLIAVVVLAAGDRHCEPVTVTRPGVTAWIPRSCGVDELLHVLRELPARDDR</sequence>
<reference evidence="1 2" key="1">
    <citation type="submission" date="2021-11" db="EMBL/GenBank/DDBJ databases">
        <title>Draft genome sequence of Actinomycetospora sp. SF1 isolated from the rhizosphere soil.</title>
        <authorList>
            <person name="Duangmal K."/>
            <person name="Chantavorakit T."/>
        </authorList>
    </citation>
    <scope>NUCLEOTIDE SEQUENCE [LARGE SCALE GENOMIC DNA]</scope>
    <source>
        <strain evidence="1 2">TBRC 5722</strain>
    </source>
</reference>
<name>A0ABS8PC22_9PSEU</name>
<keyword evidence="2" id="KW-1185">Reference proteome</keyword>
<dbReference type="EMBL" id="JAJNDB010000004">
    <property type="protein sequence ID" value="MCD2195812.1"/>
    <property type="molecule type" value="Genomic_DNA"/>
</dbReference>
<accession>A0ABS8PC22</accession>
<dbReference type="SUPFAM" id="SSF52172">
    <property type="entry name" value="CheY-like"/>
    <property type="match status" value="1"/>
</dbReference>
<dbReference type="RefSeq" id="WP_230737273.1">
    <property type="nucleotide sequence ID" value="NZ_JAJNDB010000004.1"/>
</dbReference>
<protein>
    <recommendedName>
        <fullName evidence="3">Response regulatory domain-containing protein</fullName>
    </recommendedName>
</protein>
<comment type="caution">
    <text evidence="1">The sequence shown here is derived from an EMBL/GenBank/DDBJ whole genome shotgun (WGS) entry which is preliminary data.</text>
</comment>
<proteinExistence type="predicted"/>
<evidence type="ECO:0000313" key="2">
    <source>
        <dbReference type="Proteomes" id="UP001199469"/>
    </source>
</evidence>
<dbReference type="Proteomes" id="UP001199469">
    <property type="component" value="Unassembled WGS sequence"/>
</dbReference>
<evidence type="ECO:0008006" key="3">
    <source>
        <dbReference type="Google" id="ProtNLM"/>
    </source>
</evidence>
<dbReference type="InterPro" id="IPR011006">
    <property type="entry name" value="CheY-like_superfamily"/>
</dbReference>
<organism evidence="1 2">
    <name type="scientific">Actinomycetospora endophytica</name>
    <dbReference type="NCBI Taxonomy" id="2291215"/>
    <lineage>
        <taxon>Bacteria</taxon>
        <taxon>Bacillati</taxon>
        <taxon>Actinomycetota</taxon>
        <taxon>Actinomycetes</taxon>
        <taxon>Pseudonocardiales</taxon>
        <taxon>Pseudonocardiaceae</taxon>
        <taxon>Actinomycetospora</taxon>
    </lineage>
</organism>
<gene>
    <name evidence="1" type="ORF">LQ327_20785</name>
</gene>
<evidence type="ECO:0000313" key="1">
    <source>
        <dbReference type="EMBL" id="MCD2195812.1"/>
    </source>
</evidence>